<comment type="caution">
    <text evidence="7">The sequence shown here is derived from an EMBL/GenBank/DDBJ whole genome shotgun (WGS) entry which is preliminary data.</text>
</comment>
<organism evidence="7 8">
    <name type="scientific">Mytilus edulis</name>
    <name type="common">Blue mussel</name>
    <dbReference type="NCBI Taxonomy" id="6550"/>
    <lineage>
        <taxon>Eukaryota</taxon>
        <taxon>Metazoa</taxon>
        <taxon>Spiralia</taxon>
        <taxon>Lophotrochozoa</taxon>
        <taxon>Mollusca</taxon>
        <taxon>Bivalvia</taxon>
        <taxon>Autobranchia</taxon>
        <taxon>Pteriomorphia</taxon>
        <taxon>Mytilida</taxon>
        <taxon>Mytiloidea</taxon>
        <taxon>Mytilidae</taxon>
        <taxon>Mytilinae</taxon>
        <taxon>Mytilus</taxon>
    </lineage>
</organism>
<evidence type="ECO:0000256" key="1">
    <source>
        <dbReference type="ARBA" id="ARBA00011067"/>
    </source>
</evidence>
<dbReference type="EC" id="1.20.4.2" evidence="3"/>
<dbReference type="InterPro" id="IPR040079">
    <property type="entry name" value="Glutathione_S-Trfase"/>
</dbReference>
<dbReference type="SUPFAM" id="SSF47616">
    <property type="entry name" value="GST C-terminal domain-like"/>
    <property type="match status" value="1"/>
</dbReference>
<dbReference type="Proteomes" id="UP000683360">
    <property type="component" value="Unassembled WGS sequence"/>
</dbReference>
<feature type="region of interest" description="Disordered" evidence="4">
    <location>
        <begin position="1"/>
        <end position="20"/>
    </location>
</feature>
<dbReference type="PANTHER" id="PTHR43968">
    <property type="match status" value="1"/>
</dbReference>
<dbReference type="GO" id="GO:0050610">
    <property type="term" value="F:methylarsonate reductase activity"/>
    <property type="evidence" value="ECO:0007669"/>
    <property type="project" value="UniProtKB-UniRule"/>
</dbReference>
<gene>
    <name evidence="7" type="ORF">MEDL_40796</name>
</gene>
<dbReference type="PRINTS" id="PR01625">
    <property type="entry name" value="GSTRNSFRASEO"/>
</dbReference>
<comment type="similarity">
    <text evidence="1 3">Belongs to the GST superfamily. Omega family.</text>
</comment>
<dbReference type="Pfam" id="PF13410">
    <property type="entry name" value="GST_C_2"/>
    <property type="match status" value="1"/>
</dbReference>
<dbReference type="Gene3D" id="1.20.1050.10">
    <property type="match status" value="1"/>
</dbReference>
<dbReference type="InterPro" id="IPR005442">
    <property type="entry name" value="GST_omega"/>
</dbReference>
<dbReference type="EC" id="1.8.5.1" evidence="3"/>
<evidence type="ECO:0000256" key="4">
    <source>
        <dbReference type="SAM" id="MobiDB-lite"/>
    </source>
</evidence>
<evidence type="ECO:0000256" key="3">
    <source>
        <dbReference type="RuleBase" id="RU368071"/>
    </source>
</evidence>
<dbReference type="InterPro" id="IPR036249">
    <property type="entry name" value="Thioredoxin-like_sf"/>
</dbReference>
<dbReference type="SFLD" id="SFLDS00019">
    <property type="entry name" value="Glutathione_Transferase_(cytos"/>
    <property type="match status" value="1"/>
</dbReference>
<dbReference type="OrthoDB" id="4951845at2759"/>
<dbReference type="InterPro" id="IPR010987">
    <property type="entry name" value="Glutathione-S-Trfase_C-like"/>
</dbReference>
<dbReference type="Gene3D" id="3.40.30.10">
    <property type="entry name" value="Glutaredoxin"/>
    <property type="match status" value="1"/>
</dbReference>
<sequence>MMTSRRSSSSPLEKDLSPFSLGKGTKCPPLTPGVMRIYSMRFCPYAQRTRLVLQYKQIPHELVNINLKHKPKWLRERYPAGLVPILEKDGQVVYESSVCNDYLDEMYPEPKLTPSDPFKKAEDKMLSETFSKVIALYYEVPASLANDTFPVTLKKYLREMQRYENALEKRGDFFGGAKPCMVDFMIWPWFERIGVISVVAPETDITEDRFPRLAAWMKRMYEIPAVINTYEKPEHHAHFFKTLREGSPEYDHGVLQSNL</sequence>
<dbReference type="SFLD" id="SFLDG00358">
    <property type="entry name" value="Main_(cytGST)"/>
    <property type="match status" value="1"/>
</dbReference>
<comment type="catalytic activity">
    <reaction evidence="3">
        <text>RX + glutathione = an S-substituted glutathione + a halide anion + H(+)</text>
        <dbReference type="Rhea" id="RHEA:16437"/>
        <dbReference type="ChEBI" id="CHEBI:15378"/>
        <dbReference type="ChEBI" id="CHEBI:16042"/>
        <dbReference type="ChEBI" id="CHEBI:17792"/>
        <dbReference type="ChEBI" id="CHEBI:57925"/>
        <dbReference type="ChEBI" id="CHEBI:90779"/>
        <dbReference type="EC" id="2.5.1.18"/>
    </reaction>
</comment>
<keyword evidence="2 3" id="KW-0560">Oxidoreductase</keyword>
<feature type="compositionally biased region" description="Polar residues" evidence="4">
    <location>
        <begin position="1"/>
        <end position="11"/>
    </location>
</feature>
<accession>A0A8S3TAG4</accession>
<dbReference type="PROSITE" id="PS50405">
    <property type="entry name" value="GST_CTER"/>
    <property type="match status" value="1"/>
</dbReference>
<dbReference type="Pfam" id="PF13417">
    <property type="entry name" value="GST_N_3"/>
    <property type="match status" value="1"/>
</dbReference>
<protein>
    <recommendedName>
        <fullName evidence="3">Glutathione S-transferase omega</fullName>
        <shortName evidence="3">GSTO</shortName>
        <ecNumber evidence="3">1.20.4.2</ecNumber>
        <ecNumber evidence="3">1.8.5.1</ecNumber>
        <ecNumber evidence="3">2.5.1.18</ecNumber>
    </recommendedName>
    <alternativeName>
        <fullName evidence="3">Glutathione-dependent dehydroascorbate reductase</fullName>
    </alternativeName>
    <alternativeName>
        <fullName evidence="3">Monomethylarsonic acid reductase</fullName>
    </alternativeName>
</protein>
<dbReference type="EMBL" id="CAJPWZ010001975">
    <property type="protein sequence ID" value="CAG2227791.1"/>
    <property type="molecule type" value="Genomic_DNA"/>
</dbReference>
<dbReference type="InterPro" id="IPR036282">
    <property type="entry name" value="Glutathione-S-Trfase_C_sf"/>
</dbReference>
<dbReference type="PROSITE" id="PS50404">
    <property type="entry name" value="GST_NTER"/>
    <property type="match status" value="1"/>
</dbReference>
<reference evidence="7" key="1">
    <citation type="submission" date="2021-03" db="EMBL/GenBank/DDBJ databases">
        <authorList>
            <person name="Bekaert M."/>
        </authorList>
    </citation>
    <scope>NUCLEOTIDE SEQUENCE</scope>
</reference>
<evidence type="ECO:0000256" key="2">
    <source>
        <dbReference type="ARBA" id="ARBA00023002"/>
    </source>
</evidence>
<dbReference type="GO" id="GO:0045174">
    <property type="term" value="F:glutathione dehydrogenase (ascorbate) activity"/>
    <property type="evidence" value="ECO:0007669"/>
    <property type="project" value="UniProtKB-UniRule"/>
</dbReference>
<dbReference type="GO" id="GO:0005737">
    <property type="term" value="C:cytoplasm"/>
    <property type="evidence" value="ECO:0007669"/>
    <property type="project" value="InterPro"/>
</dbReference>
<comment type="function">
    <text evidence="3">Exhibits glutathione-dependent thiol transferase activity. Has high dehydroascorbate reductase activity and may contribute to the recycling of ascorbic acid. Participates in the biotransformation of inorganic arsenic and reduces monomethylarsonic acid (MMA).</text>
</comment>
<dbReference type="InterPro" id="IPR004045">
    <property type="entry name" value="Glutathione_S-Trfase_N"/>
</dbReference>
<comment type="catalytic activity">
    <reaction evidence="3">
        <text>methylarsonate + 2 glutathione + H(+) = methylarsonous acid + glutathione disulfide + H2O</text>
        <dbReference type="Rhea" id="RHEA:15969"/>
        <dbReference type="ChEBI" id="CHEBI:15377"/>
        <dbReference type="ChEBI" id="CHEBI:15378"/>
        <dbReference type="ChEBI" id="CHEBI:17826"/>
        <dbReference type="ChEBI" id="CHEBI:33409"/>
        <dbReference type="ChEBI" id="CHEBI:57925"/>
        <dbReference type="ChEBI" id="CHEBI:58297"/>
        <dbReference type="EC" id="1.20.4.2"/>
    </reaction>
</comment>
<dbReference type="AlphaFoldDB" id="A0A8S3TAG4"/>
<name>A0A8S3TAG4_MYTED</name>
<proteinExistence type="inferred from homology"/>
<evidence type="ECO:0000259" key="6">
    <source>
        <dbReference type="PROSITE" id="PS50405"/>
    </source>
</evidence>
<keyword evidence="8" id="KW-1185">Reference proteome</keyword>
<evidence type="ECO:0000259" key="5">
    <source>
        <dbReference type="PROSITE" id="PS50404"/>
    </source>
</evidence>
<comment type="catalytic activity">
    <reaction evidence="3">
        <text>L-dehydroascorbate + 2 glutathione = glutathione disulfide + L-ascorbate</text>
        <dbReference type="Rhea" id="RHEA:24424"/>
        <dbReference type="ChEBI" id="CHEBI:38290"/>
        <dbReference type="ChEBI" id="CHEBI:57925"/>
        <dbReference type="ChEBI" id="CHEBI:58297"/>
        <dbReference type="ChEBI" id="CHEBI:58539"/>
        <dbReference type="EC" id="1.8.5.1"/>
    </reaction>
</comment>
<dbReference type="GO" id="GO:0004364">
    <property type="term" value="F:glutathione transferase activity"/>
    <property type="evidence" value="ECO:0007669"/>
    <property type="project" value="UniProtKB-UniRule"/>
</dbReference>
<keyword evidence="3 7" id="KW-0808">Transferase</keyword>
<dbReference type="SUPFAM" id="SSF52833">
    <property type="entry name" value="Thioredoxin-like"/>
    <property type="match status" value="1"/>
</dbReference>
<dbReference type="FunFam" id="3.40.30.10:FF:000123">
    <property type="entry name" value="Glutathione transferase o1"/>
    <property type="match status" value="1"/>
</dbReference>
<dbReference type="PANTHER" id="PTHR43968:SF6">
    <property type="entry name" value="GLUTATHIONE S-TRANSFERASE OMEGA"/>
    <property type="match status" value="1"/>
</dbReference>
<dbReference type="GO" id="GO:0006749">
    <property type="term" value="P:glutathione metabolic process"/>
    <property type="evidence" value="ECO:0007669"/>
    <property type="project" value="UniProtKB-UniRule"/>
</dbReference>
<feature type="domain" description="GST C-terminal" evidence="6">
    <location>
        <begin position="116"/>
        <end position="239"/>
    </location>
</feature>
<dbReference type="InterPro" id="IPR050983">
    <property type="entry name" value="GST_Omega/HSP26"/>
</dbReference>
<dbReference type="EC" id="2.5.1.18" evidence="3"/>
<feature type="domain" description="GST N-terminal" evidence="5">
    <location>
        <begin position="33"/>
        <end position="111"/>
    </location>
</feature>
<dbReference type="FunFam" id="1.20.1050.10:FF:000009">
    <property type="entry name" value="Glutathione S-transferase omega-1"/>
    <property type="match status" value="1"/>
</dbReference>
<evidence type="ECO:0000313" key="8">
    <source>
        <dbReference type="Proteomes" id="UP000683360"/>
    </source>
</evidence>
<evidence type="ECO:0000313" key="7">
    <source>
        <dbReference type="EMBL" id="CAG2227791.1"/>
    </source>
</evidence>